<evidence type="ECO:0000313" key="7">
    <source>
        <dbReference type="Proteomes" id="UP000736164"/>
    </source>
</evidence>
<evidence type="ECO:0000256" key="1">
    <source>
        <dbReference type="ARBA" id="ARBA00004370"/>
    </source>
</evidence>
<keyword evidence="5" id="KW-0812">Transmembrane</keyword>
<dbReference type="InterPro" id="IPR013783">
    <property type="entry name" value="Ig-like_fold"/>
</dbReference>
<dbReference type="SUPFAM" id="SSF48726">
    <property type="entry name" value="Immunoglobulin"/>
    <property type="match status" value="1"/>
</dbReference>
<keyword evidence="2" id="KW-0732">Signal</keyword>
<protein>
    <submittedName>
        <fullName evidence="6">CD244 protein</fullName>
    </submittedName>
</protein>
<gene>
    <name evidence="6" type="primary">Cd244</name>
    <name evidence="6" type="ORF">GTO95_0009451</name>
</gene>
<proteinExistence type="predicted"/>
<evidence type="ECO:0000256" key="3">
    <source>
        <dbReference type="ARBA" id="ARBA00023136"/>
    </source>
</evidence>
<keyword evidence="5" id="KW-1133">Transmembrane helix</keyword>
<dbReference type="InterPro" id="IPR015631">
    <property type="entry name" value="CD2/SLAM_rcpt"/>
</dbReference>
<keyword evidence="7" id="KW-1185">Reference proteome</keyword>
<evidence type="ECO:0000256" key="2">
    <source>
        <dbReference type="ARBA" id="ARBA00022729"/>
    </source>
</evidence>
<feature type="non-terminal residue" evidence="6">
    <location>
        <position position="316"/>
    </location>
</feature>
<dbReference type="Gene3D" id="2.60.40.10">
    <property type="entry name" value="Immunoglobulins"/>
    <property type="match status" value="1"/>
</dbReference>
<dbReference type="PANTHER" id="PTHR12080:SF80">
    <property type="entry name" value="IMMUNOGLOBULIN V-SET DOMAIN-CONTAINING PROTEIN"/>
    <property type="match status" value="1"/>
</dbReference>
<keyword evidence="3 5" id="KW-0472">Membrane</keyword>
<feature type="transmembrane region" description="Helical" evidence="5">
    <location>
        <begin position="197"/>
        <end position="225"/>
    </location>
</feature>
<organism evidence="6 7">
    <name type="scientific">Atractosteus spatula</name>
    <name type="common">Alligator gar</name>
    <name type="synonym">Lepisosteus spatula</name>
    <dbReference type="NCBI Taxonomy" id="7917"/>
    <lineage>
        <taxon>Eukaryota</taxon>
        <taxon>Metazoa</taxon>
        <taxon>Chordata</taxon>
        <taxon>Craniata</taxon>
        <taxon>Vertebrata</taxon>
        <taxon>Euteleostomi</taxon>
        <taxon>Actinopterygii</taxon>
        <taxon>Neopterygii</taxon>
        <taxon>Holostei</taxon>
        <taxon>Semionotiformes</taxon>
        <taxon>Lepisosteidae</taxon>
        <taxon>Atractosteus</taxon>
    </lineage>
</organism>
<reference evidence="6" key="1">
    <citation type="journal article" date="2021" name="Cell">
        <title>Tracing the genetic footprints of vertebrate landing in non-teleost ray-finned fishes.</title>
        <authorList>
            <person name="Bi X."/>
            <person name="Wang K."/>
            <person name="Yang L."/>
            <person name="Pan H."/>
            <person name="Jiang H."/>
            <person name="Wei Q."/>
            <person name="Fang M."/>
            <person name="Yu H."/>
            <person name="Zhu C."/>
            <person name="Cai Y."/>
            <person name="He Y."/>
            <person name="Gan X."/>
            <person name="Zeng H."/>
            <person name="Yu D."/>
            <person name="Zhu Y."/>
            <person name="Jiang H."/>
            <person name="Qiu Q."/>
            <person name="Yang H."/>
            <person name="Zhang Y.E."/>
            <person name="Wang W."/>
            <person name="Zhu M."/>
            <person name="He S."/>
            <person name="Zhang G."/>
        </authorList>
    </citation>
    <scope>NUCLEOTIDE SEQUENCE</scope>
    <source>
        <strain evidence="6">Allg_001</strain>
    </source>
</reference>
<dbReference type="AlphaFoldDB" id="A0A8J7PCQ7"/>
<keyword evidence="4" id="KW-0325">Glycoprotein</keyword>
<evidence type="ECO:0000256" key="5">
    <source>
        <dbReference type="SAM" id="Phobius"/>
    </source>
</evidence>
<sequence>MVPQELVRLKGESVLLTVPGHKQLKFIRISWKSGNNNIVEYTNDTDSVLFYPKYKNRVQFDKKDYSLRIGHLEEGNNGIFKAVMIDINGIDTTVAEYSIVIQEKVRTPELLVNSISNISHSCNVSVTCSIGREVWATYSCNQFSCHAVLENYTKASGLQIDVSLDGGAIVCNASNKVSWNTTSVALKDSCTSEKKNFISQIIIISITLVIILLIIVILMCICATVKFKKFSKTNTDPEQSSSIYETVKNNGQERPGNLPSSGIQTVYDVMQGNTYIGKPQSPESDLRSIYSTVQKFNKRDSHAVLIQSTESSNATE</sequence>
<comment type="subcellular location">
    <subcellularLocation>
        <location evidence="1">Membrane</location>
    </subcellularLocation>
</comment>
<dbReference type="Proteomes" id="UP000736164">
    <property type="component" value="Unassembled WGS sequence"/>
</dbReference>
<dbReference type="PANTHER" id="PTHR12080">
    <property type="entry name" value="SIGNALING LYMPHOCYTIC ACTIVATION MOLECULE"/>
    <property type="match status" value="1"/>
</dbReference>
<evidence type="ECO:0000313" key="6">
    <source>
        <dbReference type="EMBL" id="MBN3325693.1"/>
    </source>
</evidence>
<dbReference type="InterPro" id="IPR036179">
    <property type="entry name" value="Ig-like_dom_sf"/>
</dbReference>
<accession>A0A8J7PCQ7</accession>
<evidence type="ECO:0000256" key="4">
    <source>
        <dbReference type="ARBA" id="ARBA00023180"/>
    </source>
</evidence>
<dbReference type="EMBL" id="JAAWVO010076733">
    <property type="protein sequence ID" value="MBN3325693.1"/>
    <property type="molecule type" value="Genomic_DNA"/>
</dbReference>
<comment type="caution">
    <text evidence="6">The sequence shown here is derived from an EMBL/GenBank/DDBJ whole genome shotgun (WGS) entry which is preliminary data.</text>
</comment>
<feature type="non-terminal residue" evidence="6">
    <location>
        <position position="1"/>
    </location>
</feature>
<dbReference type="GO" id="GO:0016020">
    <property type="term" value="C:membrane"/>
    <property type="evidence" value="ECO:0007669"/>
    <property type="project" value="UniProtKB-SubCell"/>
</dbReference>
<name>A0A8J7PCQ7_ATRSP</name>